<dbReference type="EMBL" id="AP012029">
    <property type="protein sequence ID" value="BAJ64415.1"/>
    <property type="molecule type" value="Genomic_DNA"/>
</dbReference>
<keyword evidence="2" id="KW-1185">Reference proteome</keyword>
<accession>E8MYS9</accession>
<protein>
    <submittedName>
        <fullName evidence="1">Uncharacterized protein</fullName>
    </submittedName>
</protein>
<name>E8MYS9_ANATU</name>
<dbReference type="HOGENOM" id="CLU_2766839_0_0_0"/>
<dbReference type="RefSeq" id="WP_013560781.1">
    <property type="nucleotide sequence ID" value="NC_014960.1"/>
</dbReference>
<evidence type="ECO:0000313" key="2">
    <source>
        <dbReference type="Proteomes" id="UP000008922"/>
    </source>
</evidence>
<dbReference type="OrthoDB" id="9840962at2"/>
<dbReference type="Proteomes" id="UP000008922">
    <property type="component" value="Chromosome"/>
</dbReference>
<evidence type="ECO:0000313" key="1">
    <source>
        <dbReference type="EMBL" id="BAJ64415.1"/>
    </source>
</evidence>
<dbReference type="STRING" id="926569.ANT_23890"/>
<proteinExistence type="predicted"/>
<organism evidence="1 2">
    <name type="scientific">Anaerolinea thermophila (strain DSM 14523 / JCM 11388 / NBRC 100420 / UNI-1)</name>
    <dbReference type="NCBI Taxonomy" id="926569"/>
    <lineage>
        <taxon>Bacteria</taxon>
        <taxon>Bacillati</taxon>
        <taxon>Chloroflexota</taxon>
        <taxon>Anaerolineae</taxon>
        <taxon>Anaerolineales</taxon>
        <taxon>Anaerolineaceae</taxon>
        <taxon>Anaerolinea</taxon>
    </lineage>
</organism>
<sequence>MKRCPHRRTIVASTGGYHYSYSAGVWDDIKEYVICLDCFKVIERGWWSWKYRVMRYYNVPPAKAEEVPF</sequence>
<dbReference type="KEGG" id="atm:ANT_23890"/>
<reference evidence="1 2" key="1">
    <citation type="submission" date="2010-12" db="EMBL/GenBank/DDBJ databases">
        <title>Whole genome sequence of Anaerolinea thermophila UNI-1.</title>
        <authorList>
            <person name="Narita-Yamada S."/>
            <person name="Kishi E."/>
            <person name="Watanabe Y."/>
            <person name="Takasaki K."/>
            <person name="Ankai A."/>
            <person name="Oguchi A."/>
            <person name="Fukui S."/>
            <person name="Takahashi M."/>
            <person name="Yashiro I."/>
            <person name="Hosoyama A."/>
            <person name="Sekiguchi Y."/>
            <person name="Hanada S."/>
            <person name="Fujita N."/>
        </authorList>
    </citation>
    <scope>NUCLEOTIDE SEQUENCE [LARGE SCALE GENOMIC DNA]</scope>
    <source>
        <strain evidence="2">DSM 14523 / JCM 11388 / NBRC 100420 / UNI-1</strain>
    </source>
</reference>
<dbReference type="InParanoid" id="E8MYS9"/>
<dbReference type="AlphaFoldDB" id="E8MYS9"/>
<gene>
    <name evidence="1" type="ordered locus">ANT_23890</name>
</gene>